<protein>
    <submittedName>
        <fullName evidence="2">DUF4083 family protein</fullName>
    </submittedName>
</protein>
<keyword evidence="1" id="KW-0472">Membrane</keyword>
<dbReference type="Pfam" id="PF13314">
    <property type="entry name" value="DUF4083"/>
    <property type="match status" value="1"/>
</dbReference>
<keyword evidence="1" id="KW-0812">Transmembrane</keyword>
<gene>
    <name evidence="2" type="ORF">KHA93_05680</name>
</gene>
<dbReference type="AlphaFoldDB" id="A0A942YKD7"/>
<accession>A0A942YKD7</accession>
<proteinExistence type="predicted"/>
<dbReference type="RefSeq" id="WP_213109846.1">
    <property type="nucleotide sequence ID" value="NZ_JAGYPJ010000001.1"/>
</dbReference>
<comment type="caution">
    <text evidence="2">The sequence shown here is derived from an EMBL/GenBank/DDBJ whole genome shotgun (WGS) entry which is preliminary data.</text>
</comment>
<evidence type="ECO:0000313" key="2">
    <source>
        <dbReference type="EMBL" id="MBS4199144.1"/>
    </source>
</evidence>
<organism evidence="2 3">
    <name type="scientific">Lederbergia citrisecunda</name>
    <dbReference type="NCBI Taxonomy" id="2833583"/>
    <lineage>
        <taxon>Bacteria</taxon>
        <taxon>Bacillati</taxon>
        <taxon>Bacillota</taxon>
        <taxon>Bacilli</taxon>
        <taxon>Bacillales</taxon>
        <taxon>Bacillaceae</taxon>
        <taxon>Lederbergia</taxon>
    </lineage>
</organism>
<reference evidence="2 3" key="1">
    <citation type="submission" date="2021-05" db="EMBL/GenBank/DDBJ databases">
        <title>Novel Bacillus species.</title>
        <authorList>
            <person name="Liu G."/>
        </authorList>
    </citation>
    <scope>NUCLEOTIDE SEQUENCE [LARGE SCALE GENOMIC DNA]</scope>
    <source>
        <strain evidence="2 3">FJAT-49732</strain>
    </source>
</reference>
<dbReference type="InterPro" id="IPR025143">
    <property type="entry name" value="DUF4083"/>
</dbReference>
<keyword evidence="3" id="KW-1185">Reference proteome</keyword>
<sequence>MIDILIAQSIGILLLLLGVISFALFIRRMLINTKANNSDPSDINKKLDKIIELLEKQDKQI</sequence>
<keyword evidence="1" id="KW-1133">Transmembrane helix</keyword>
<feature type="transmembrane region" description="Helical" evidence="1">
    <location>
        <begin position="6"/>
        <end position="26"/>
    </location>
</feature>
<evidence type="ECO:0000313" key="3">
    <source>
        <dbReference type="Proteomes" id="UP000682713"/>
    </source>
</evidence>
<dbReference type="Proteomes" id="UP000682713">
    <property type="component" value="Unassembled WGS sequence"/>
</dbReference>
<evidence type="ECO:0000256" key="1">
    <source>
        <dbReference type="SAM" id="Phobius"/>
    </source>
</evidence>
<dbReference type="EMBL" id="JAGYPJ010000001">
    <property type="protein sequence ID" value="MBS4199144.1"/>
    <property type="molecule type" value="Genomic_DNA"/>
</dbReference>
<name>A0A942YKD7_9BACI</name>